<reference evidence="1 2" key="1">
    <citation type="submission" date="2019-11" db="EMBL/GenBank/DDBJ databases">
        <title>Novel species isolated from a subtropical stream in China.</title>
        <authorList>
            <person name="Lu H."/>
        </authorList>
    </citation>
    <scope>NUCLEOTIDE SEQUENCE [LARGE SCALE GENOMIC DNA]</scope>
    <source>
        <strain evidence="1 2">FT92W</strain>
    </source>
</reference>
<keyword evidence="2" id="KW-1185">Reference proteome</keyword>
<evidence type="ECO:0000313" key="2">
    <source>
        <dbReference type="Proteomes" id="UP000446768"/>
    </source>
</evidence>
<dbReference type="RefSeq" id="WP_154374117.1">
    <property type="nucleotide sequence ID" value="NZ_WKJJ01000007.1"/>
</dbReference>
<dbReference type="EMBL" id="WKJJ01000007">
    <property type="protein sequence ID" value="MRV72483.1"/>
    <property type="molecule type" value="Genomic_DNA"/>
</dbReference>
<proteinExistence type="predicted"/>
<name>A0A7X2LT00_9BURK</name>
<sequence>MQVKWAMFGAAKAGASMQATQAAQLGTALVALRLEGPARLPPGCVELVFSAAGQARRAPSSRAGRGETAYAYHPGPYETAFAPFAAAPEIGLRLRYVADATDPRVAQQRFDLFLFSEAGAALAVDALHGAIAGAVRDALAQGGLELPACTTLDEWHAFRAGLNELLYVRFGLTVDDCVPVDLGEACDYADLLRARPAQVGAPVCMPVGTPLAMPGAATLRTDALPAAAHADSGAAGASAAKDAAVPAANAAPAATGAAASAAFQAPAGRDPAVASFRGAAHSGHHMTISPNDAAGADARALRRLFLELPAWSAGLRALALPAGQALFTARRDLLQRCALAALDVNTVPALAWAAPDRPLAPAIQAQRATHSMAAAQVLDQLWGLLAQWRIAAQDSASIASAHAPLLDDADRLTANLAFHLAGRRAIVEEAAPTEQRREPHL</sequence>
<dbReference type="AlphaFoldDB" id="A0A7X2LT00"/>
<protein>
    <submittedName>
        <fullName evidence="1">Uncharacterized protein</fullName>
    </submittedName>
</protein>
<gene>
    <name evidence="1" type="ORF">GJ700_12260</name>
</gene>
<dbReference type="Proteomes" id="UP000446768">
    <property type="component" value="Unassembled WGS sequence"/>
</dbReference>
<comment type="caution">
    <text evidence="1">The sequence shown here is derived from an EMBL/GenBank/DDBJ whole genome shotgun (WGS) entry which is preliminary data.</text>
</comment>
<accession>A0A7X2LT00</accession>
<evidence type="ECO:0000313" key="1">
    <source>
        <dbReference type="EMBL" id="MRV72483.1"/>
    </source>
</evidence>
<organism evidence="1 2">
    <name type="scientific">Pseudoduganella rivuli</name>
    <dbReference type="NCBI Taxonomy" id="2666085"/>
    <lineage>
        <taxon>Bacteria</taxon>
        <taxon>Pseudomonadati</taxon>
        <taxon>Pseudomonadota</taxon>
        <taxon>Betaproteobacteria</taxon>
        <taxon>Burkholderiales</taxon>
        <taxon>Oxalobacteraceae</taxon>
        <taxon>Telluria group</taxon>
        <taxon>Pseudoduganella</taxon>
    </lineage>
</organism>